<gene>
    <name evidence="1" type="ORF">PIB30_008576</name>
</gene>
<proteinExistence type="predicted"/>
<reference evidence="1 2" key="1">
    <citation type="journal article" date="2023" name="Plants (Basel)">
        <title>Bridging the Gap: Combining Genomics and Transcriptomics Approaches to Understand Stylosanthes scabra, an Orphan Legume from the Brazilian Caatinga.</title>
        <authorList>
            <person name="Ferreira-Neto J.R.C."/>
            <person name="da Silva M.D."/>
            <person name="Binneck E."/>
            <person name="de Melo N.F."/>
            <person name="da Silva R.H."/>
            <person name="de Melo A.L.T.M."/>
            <person name="Pandolfi V."/>
            <person name="Bustamante F.O."/>
            <person name="Brasileiro-Vidal A.C."/>
            <person name="Benko-Iseppon A.M."/>
        </authorList>
    </citation>
    <scope>NUCLEOTIDE SEQUENCE [LARGE SCALE GENOMIC DNA]</scope>
    <source>
        <tissue evidence="1">Leaves</tissue>
    </source>
</reference>
<comment type="caution">
    <text evidence="1">The sequence shown here is derived from an EMBL/GenBank/DDBJ whole genome shotgun (WGS) entry which is preliminary data.</text>
</comment>
<organism evidence="1 2">
    <name type="scientific">Stylosanthes scabra</name>
    <dbReference type="NCBI Taxonomy" id="79078"/>
    <lineage>
        <taxon>Eukaryota</taxon>
        <taxon>Viridiplantae</taxon>
        <taxon>Streptophyta</taxon>
        <taxon>Embryophyta</taxon>
        <taxon>Tracheophyta</taxon>
        <taxon>Spermatophyta</taxon>
        <taxon>Magnoliopsida</taxon>
        <taxon>eudicotyledons</taxon>
        <taxon>Gunneridae</taxon>
        <taxon>Pentapetalae</taxon>
        <taxon>rosids</taxon>
        <taxon>fabids</taxon>
        <taxon>Fabales</taxon>
        <taxon>Fabaceae</taxon>
        <taxon>Papilionoideae</taxon>
        <taxon>50 kb inversion clade</taxon>
        <taxon>dalbergioids sensu lato</taxon>
        <taxon>Dalbergieae</taxon>
        <taxon>Pterocarpus clade</taxon>
        <taxon>Stylosanthes</taxon>
    </lineage>
</organism>
<sequence>MEKQCGRITVGAKQLYLYVPRVSDGVSTLSSFEPGYQIGGHKLQNGEGVHHYRQAAAPGTRLGFHAKEKATTTKNSATVLDFGFNAMARKLSKGALVVKRVRRNKKKWLGMGARSLCFQT</sequence>
<protein>
    <submittedName>
        <fullName evidence="1">Uncharacterized protein</fullName>
    </submittedName>
</protein>
<accession>A0ABU6Q556</accession>
<dbReference type="EMBL" id="JASCZI010000019">
    <property type="protein sequence ID" value="MED6106881.1"/>
    <property type="molecule type" value="Genomic_DNA"/>
</dbReference>
<dbReference type="Proteomes" id="UP001341840">
    <property type="component" value="Unassembled WGS sequence"/>
</dbReference>
<name>A0ABU6Q556_9FABA</name>
<keyword evidence="2" id="KW-1185">Reference proteome</keyword>
<evidence type="ECO:0000313" key="2">
    <source>
        <dbReference type="Proteomes" id="UP001341840"/>
    </source>
</evidence>
<evidence type="ECO:0000313" key="1">
    <source>
        <dbReference type="EMBL" id="MED6106881.1"/>
    </source>
</evidence>